<dbReference type="InterPro" id="IPR043128">
    <property type="entry name" value="Rev_trsase/Diguanyl_cyclase"/>
</dbReference>
<dbReference type="FunFam" id="3.30.70.270:FF:000001">
    <property type="entry name" value="Diguanylate cyclase domain protein"/>
    <property type="match status" value="1"/>
</dbReference>
<dbReference type="InterPro" id="IPR029787">
    <property type="entry name" value="Nucleotide_cyclase"/>
</dbReference>
<proteinExistence type="predicted"/>
<dbReference type="Gene3D" id="3.40.50.2300">
    <property type="match status" value="1"/>
</dbReference>
<dbReference type="InterPro" id="IPR011006">
    <property type="entry name" value="CheY-like_superfamily"/>
</dbReference>
<evidence type="ECO:0000313" key="7">
    <source>
        <dbReference type="Proteomes" id="UP000425960"/>
    </source>
</evidence>
<protein>
    <submittedName>
        <fullName evidence="6">Transcriptional regulator</fullName>
    </submittedName>
</protein>
<dbReference type="GO" id="GO:0003824">
    <property type="term" value="F:catalytic activity"/>
    <property type="evidence" value="ECO:0007669"/>
    <property type="project" value="UniProtKB-ARBA"/>
</dbReference>
<dbReference type="CDD" id="cd01948">
    <property type="entry name" value="EAL"/>
    <property type="match status" value="1"/>
</dbReference>
<organism evidence="6 7">
    <name type="scientific">Desulfosarcina ovata subsp. sediminis</name>
    <dbReference type="NCBI Taxonomy" id="885957"/>
    <lineage>
        <taxon>Bacteria</taxon>
        <taxon>Pseudomonadati</taxon>
        <taxon>Thermodesulfobacteriota</taxon>
        <taxon>Desulfobacteria</taxon>
        <taxon>Desulfobacterales</taxon>
        <taxon>Desulfosarcinaceae</taxon>
        <taxon>Desulfosarcina</taxon>
    </lineage>
</organism>
<feature type="modified residue" description="4-aspartylphosphate" evidence="1">
    <location>
        <position position="90"/>
    </location>
</feature>
<dbReference type="SUPFAM" id="SSF141868">
    <property type="entry name" value="EAL domain-like"/>
    <property type="match status" value="1"/>
</dbReference>
<evidence type="ECO:0000256" key="1">
    <source>
        <dbReference type="PROSITE-ProRule" id="PRU00169"/>
    </source>
</evidence>
<dbReference type="AlphaFoldDB" id="A0A5K7ZSS1"/>
<dbReference type="GO" id="GO:0000160">
    <property type="term" value="P:phosphorelay signal transduction system"/>
    <property type="evidence" value="ECO:0007669"/>
    <property type="project" value="InterPro"/>
</dbReference>
<dbReference type="CDD" id="cd01949">
    <property type="entry name" value="GGDEF"/>
    <property type="match status" value="1"/>
</dbReference>
<dbReference type="Gene3D" id="3.20.20.450">
    <property type="entry name" value="EAL domain"/>
    <property type="match status" value="1"/>
</dbReference>
<dbReference type="Gene3D" id="3.30.70.270">
    <property type="match status" value="1"/>
</dbReference>
<dbReference type="InterPro" id="IPR001633">
    <property type="entry name" value="EAL_dom"/>
</dbReference>
<reference evidence="6 7" key="1">
    <citation type="submission" date="2019-11" db="EMBL/GenBank/DDBJ databases">
        <title>Comparative genomics of hydrocarbon-degrading Desulfosarcina strains.</title>
        <authorList>
            <person name="Watanabe M."/>
            <person name="Kojima H."/>
            <person name="Fukui M."/>
        </authorList>
    </citation>
    <scope>NUCLEOTIDE SEQUENCE [LARGE SCALE GENOMIC DNA]</scope>
    <source>
        <strain evidence="6 7">28bB2T</strain>
    </source>
</reference>
<gene>
    <name evidence="6" type="ORF">DSCO28_38250</name>
</gene>
<dbReference type="Proteomes" id="UP000425960">
    <property type="component" value="Chromosome"/>
</dbReference>
<dbReference type="Pfam" id="PF00563">
    <property type="entry name" value="EAL"/>
    <property type="match status" value="1"/>
</dbReference>
<dbReference type="NCBIfam" id="TIGR00254">
    <property type="entry name" value="GGDEF"/>
    <property type="match status" value="1"/>
</dbReference>
<feature type="domain" description="Response regulatory" evidence="3">
    <location>
        <begin position="11"/>
        <end position="159"/>
    </location>
</feature>
<feature type="region of interest" description="Disordered" evidence="2">
    <location>
        <begin position="610"/>
        <end position="630"/>
    </location>
</feature>
<dbReference type="Pfam" id="PF00990">
    <property type="entry name" value="GGDEF"/>
    <property type="match status" value="1"/>
</dbReference>
<sequence length="630" mass="71105">MISDNNKPTYRLLVIDDNTSIHEDFRKILEKPSQSKSDLGEMESALFGTEINTPVIAQFEIDYASQGKEGVELVERALSEDRPYALAFVDGRMPPGWDGVETISHLWKKCPDLQVVLCTAYADYSWQEIQRVLGESDSLLILKKPFDNVEVLQLADALTRKWELNREIQGRLNQLAFFDNLTGLPNRTLFLDRLDQALENARRYNHKSALLFIDMDNFKRINDTLGHGIGDDLLRTTAQRLTRCLRASDTVARTVGNGIAARLGGDEFTVIMPVLENNEDATLVAQRIEEQLAIPMDLSGHRVTVTPSIGIAVFPKDGENAEALLKNADLAMYFAKRIGRNTFKFYHESMNASLLKRLTIENHLRQAIEKGEFTLHYQPQVELVSGQLSGMEALLRWHNSELGNVPPLEFISVAEENGLILLIGEWVLREACQQASIWIEQGLPLQRMAVNLSVKQFSQPDFIETVQRILTETGLEGHRLELEVTESLLESDTSHFIETLTALKEMNIRIAVDDFGNGYSNMSRMKEMPFDCLKIDRSFINNIGSGSMGQSIVSTIIAMAKNMEKRVIAEGVETTSQVDFLRIQQCHEGQGFLFSQPLSSKHAEDFLRQRQSLSNQRNGTNDVRIGDEIN</sequence>
<dbReference type="EMBL" id="AP021876">
    <property type="protein sequence ID" value="BBO83259.1"/>
    <property type="molecule type" value="Genomic_DNA"/>
</dbReference>
<dbReference type="SUPFAM" id="SSF52172">
    <property type="entry name" value="CheY-like"/>
    <property type="match status" value="1"/>
</dbReference>
<dbReference type="InterPro" id="IPR000160">
    <property type="entry name" value="GGDEF_dom"/>
</dbReference>
<feature type="domain" description="GGDEF" evidence="5">
    <location>
        <begin position="206"/>
        <end position="348"/>
    </location>
</feature>
<evidence type="ECO:0000259" key="4">
    <source>
        <dbReference type="PROSITE" id="PS50883"/>
    </source>
</evidence>
<dbReference type="SUPFAM" id="SSF55073">
    <property type="entry name" value="Nucleotide cyclase"/>
    <property type="match status" value="1"/>
</dbReference>
<evidence type="ECO:0000259" key="5">
    <source>
        <dbReference type="PROSITE" id="PS50887"/>
    </source>
</evidence>
<dbReference type="InterPro" id="IPR001789">
    <property type="entry name" value="Sig_transdc_resp-reg_receiver"/>
</dbReference>
<dbReference type="InterPro" id="IPR035919">
    <property type="entry name" value="EAL_sf"/>
</dbReference>
<dbReference type="PROSITE" id="PS50110">
    <property type="entry name" value="RESPONSE_REGULATORY"/>
    <property type="match status" value="1"/>
</dbReference>
<dbReference type="RefSeq" id="WP_155323527.1">
    <property type="nucleotide sequence ID" value="NZ_AP021876.1"/>
</dbReference>
<feature type="compositionally biased region" description="Polar residues" evidence="2">
    <location>
        <begin position="610"/>
        <end position="621"/>
    </location>
</feature>
<dbReference type="SMART" id="SM00267">
    <property type="entry name" value="GGDEF"/>
    <property type="match status" value="1"/>
</dbReference>
<dbReference type="PANTHER" id="PTHR44757">
    <property type="entry name" value="DIGUANYLATE CYCLASE DGCP"/>
    <property type="match status" value="1"/>
</dbReference>
<dbReference type="PROSITE" id="PS50883">
    <property type="entry name" value="EAL"/>
    <property type="match status" value="1"/>
</dbReference>
<dbReference type="KEGG" id="dov:DSCO28_38250"/>
<dbReference type="PANTHER" id="PTHR44757:SF2">
    <property type="entry name" value="BIOFILM ARCHITECTURE MAINTENANCE PROTEIN MBAA"/>
    <property type="match status" value="1"/>
</dbReference>
<dbReference type="InterPro" id="IPR052155">
    <property type="entry name" value="Biofilm_reg_signaling"/>
</dbReference>
<evidence type="ECO:0000313" key="6">
    <source>
        <dbReference type="EMBL" id="BBO83259.1"/>
    </source>
</evidence>
<evidence type="ECO:0000256" key="2">
    <source>
        <dbReference type="SAM" id="MobiDB-lite"/>
    </source>
</evidence>
<dbReference type="PROSITE" id="PS50887">
    <property type="entry name" value="GGDEF"/>
    <property type="match status" value="1"/>
</dbReference>
<accession>A0A5K7ZSS1</accession>
<keyword evidence="1" id="KW-0597">Phosphoprotein</keyword>
<dbReference type="SMART" id="SM00052">
    <property type="entry name" value="EAL"/>
    <property type="match status" value="1"/>
</dbReference>
<feature type="domain" description="EAL" evidence="4">
    <location>
        <begin position="357"/>
        <end position="611"/>
    </location>
</feature>
<evidence type="ECO:0000259" key="3">
    <source>
        <dbReference type="PROSITE" id="PS50110"/>
    </source>
</evidence>
<name>A0A5K7ZSS1_9BACT</name>